<organism evidence="2 3">
    <name type="scientific">Alcanivorax borkumensis (strain ATCC 700651 / DSM 11573 / NCIMB 13689 / SK2)</name>
    <dbReference type="NCBI Taxonomy" id="393595"/>
    <lineage>
        <taxon>Bacteria</taxon>
        <taxon>Pseudomonadati</taxon>
        <taxon>Pseudomonadota</taxon>
        <taxon>Gammaproteobacteria</taxon>
        <taxon>Oceanospirillales</taxon>
        <taxon>Alcanivoracaceae</taxon>
        <taxon>Alcanivorax</taxon>
    </lineage>
</organism>
<dbReference type="Proteomes" id="UP000008871">
    <property type="component" value="Chromosome"/>
</dbReference>
<keyword evidence="3" id="KW-1185">Reference proteome</keyword>
<sequence length="250" mass="27337">MRGAGGSAMKKSKGFSLVELMVAMLLGLLITGAALQLFLANQQSFALQQTLSRVQEDGQLFVRYLREDLRRAGLEMDGVTALTDEKGIRFATVGTVPGSANGNDYDRLTLAYHGMSDCEGSAVTILSEVVNTYFVNNDGKLICKGNLTGGNGVVLLDGVEAFELLYGIDENQDGYANVSRYVEAGNQGSFPVVAVRFSLLLKEESNSLPQSDGSRKFYVLTKTVSEPEDRSIRRIFMSTVKMRNYKWDAV</sequence>
<name>Q0VSD5_ALCBS</name>
<protein>
    <recommendedName>
        <fullName evidence="4">Prepilin-type N-terminal cleavage/methylation domain-containing protein</fullName>
    </recommendedName>
</protein>
<keyword evidence="1" id="KW-0812">Transmembrane</keyword>
<dbReference type="AlphaFoldDB" id="Q0VSD5"/>
<dbReference type="EMBL" id="AM286690">
    <property type="protein sequence ID" value="CAL15913.1"/>
    <property type="molecule type" value="Genomic_DNA"/>
</dbReference>
<dbReference type="NCBIfam" id="TIGR02532">
    <property type="entry name" value="IV_pilin_GFxxxE"/>
    <property type="match status" value="1"/>
</dbReference>
<accession>Q0VSD5</accession>
<evidence type="ECO:0008006" key="4">
    <source>
        <dbReference type="Google" id="ProtNLM"/>
    </source>
</evidence>
<proteinExistence type="predicted"/>
<dbReference type="KEGG" id="abo:ABO_0465"/>
<dbReference type="PROSITE" id="PS00409">
    <property type="entry name" value="PROKAR_NTER_METHYL"/>
    <property type="match status" value="1"/>
</dbReference>
<evidence type="ECO:0000256" key="1">
    <source>
        <dbReference type="SAM" id="Phobius"/>
    </source>
</evidence>
<dbReference type="STRING" id="393595.ABO_0465"/>
<feature type="transmembrane region" description="Helical" evidence="1">
    <location>
        <begin position="20"/>
        <end position="39"/>
    </location>
</feature>
<keyword evidence="1" id="KW-1133">Transmembrane helix</keyword>
<reference evidence="2 3" key="1">
    <citation type="journal article" date="2006" name="Nat. Biotechnol.">
        <title>Genome sequence of the ubiquitous hydrocarbon-degrading marine bacterium Alcanivorax borkumensis.</title>
        <authorList>
            <person name="Schneiker S."/>
            <person name="Martins dos Santos V.A.P."/>
            <person name="Bartels D."/>
            <person name="Bekel T."/>
            <person name="Brecht M."/>
            <person name="Buhrmester J."/>
            <person name="Chernikova T.N."/>
            <person name="Denaro R."/>
            <person name="Ferrer M."/>
            <person name="Gertler C."/>
            <person name="Goesmann A."/>
            <person name="Golyshina O.V."/>
            <person name="Kaminski F."/>
            <person name="Khachane A.N."/>
            <person name="Lang S."/>
            <person name="Linke B."/>
            <person name="McHardy A.C."/>
            <person name="Meyer F."/>
            <person name="Nechitaylo T."/>
            <person name="Puehler A."/>
            <person name="Regenhardt D."/>
            <person name="Rupp O."/>
            <person name="Sabirova J.S."/>
            <person name="Selbitschka W."/>
            <person name="Yakimov M.M."/>
            <person name="Timmis K.N."/>
            <person name="Vorhoelter F.-J."/>
            <person name="Weidner S."/>
            <person name="Kaiser O."/>
            <person name="Golyshin P.N."/>
        </authorList>
    </citation>
    <scope>NUCLEOTIDE SEQUENCE [LARGE SCALE GENOMIC DNA]</scope>
    <source>
        <strain evidence="3">ATCC 700651 / DSM 11573 / NCIMB 13689 / SK2</strain>
    </source>
</reference>
<dbReference type="HOGENOM" id="CLU_1109605_0_0_6"/>
<evidence type="ECO:0000313" key="2">
    <source>
        <dbReference type="EMBL" id="CAL15913.1"/>
    </source>
</evidence>
<dbReference type="Pfam" id="PF16074">
    <property type="entry name" value="PilW"/>
    <property type="match status" value="1"/>
</dbReference>
<dbReference type="InterPro" id="IPR032092">
    <property type="entry name" value="PilW"/>
</dbReference>
<gene>
    <name evidence="2" type="ordered locus">ABO_0465</name>
</gene>
<dbReference type="Pfam" id="PF07963">
    <property type="entry name" value="N_methyl"/>
    <property type="match status" value="1"/>
</dbReference>
<dbReference type="eggNOG" id="COG4966">
    <property type="taxonomic scope" value="Bacteria"/>
</dbReference>
<evidence type="ECO:0000313" key="3">
    <source>
        <dbReference type="Proteomes" id="UP000008871"/>
    </source>
</evidence>
<dbReference type="InterPro" id="IPR012902">
    <property type="entry name" value="N_methyl_site"/>
</dbReference>
<dbReference type="GO" id="GO:0043683">
    <property type="term" value="P:type IV pilus assembly"/>
    <property type="evidence" value="ECO:0007669"/>
    <property type="project" value="InterPro"/>
</dbReference>
<keyword evidence="1" id="KW-0472">Membrane</keyword>